<comment type="catalytic activity">
    <reaction evidence="12 13">
        <text>Endonucleolytic cleavage at a junction such as a reciprocal single-stranded crossover between two homologous DNA duplexes (Holliday junction).</text>
        <dbReference type="EC" id="3.1.21.10"/>
    </reaction>
</comment>
<keyword evidence="7 13" id="KW-0378">Hydrolase</keyword>
<dbReference type="InterPro" id="IPR036397">
    <property type="entry name" value="RNaseH_sf"/>
</dbReference>
<comment type="caution">
    <text evidence="15">The sequence shown here is derived from an EMBL/GenBank/DDBJ whole genome shotgun (WGS) entry which is preliminary data.</text>
</comment>
<dbReference type="EMBL" id="PEZZ01000034">
    <property type="protein sequence ID" value="PIS04855.1"/>
    <property type="molecule type" value="Genomic_DNA"/>
</dbReference>
<reference evidence="16" key="1">
    <citation type="submission" date="2017-09" db="EMBL/GenBank/DDBJ databases">
        <title>Depth-based differentiation of microbial function through sediment-hosted aquifers and enrichment of novel symbionts in the deep terrestrial subsurface.</title>
        <authorList>
            <person name="Probst A.J."/>
            <person name="Ladd B."/>
            <person name="Jarett J.K."/>
            <person name="Geller-Mcgrath D.E."/>
            <person name="Sieber C.M.K."/>
            <person name="Emerson J.B."/>
            <person name="Anantharaman K."/>
            <person name="Thomas B.C."/>
            <person name="Malmstrom R."/>
            <person name="Stieglmeier M."/>
            <person name="Klingl A."/>
            <person name="Woyke T."/>
            <person name="Ryan C.M."/>
            <person name="Banfield J.F."/>
        </authorList>
    </citation>
    <scope>NUCLEOTIDE SEQUENCE [LARGE SCALE GENOMIC DNA]</scope>
</reference>
<evidence type="ECO:0000256" key="14">
    <source>
        <dbReference type="NCBIfam" id="TIGR00228"/>
    </source>
</evidence>
<evidence type="ECO:0000256" key="3">
    <source>
        <dbReference type="ARBA" id="ARBA00022722"/>
    </source>
</evidence>
<sequence>MPTGTKIILGVDPGLANTGYGVISVTGNKLNHLEHGVIITKNSDSLAKRLYQIASGVEKIIITHKPKLLAIEEIFFAKNAKTAMLVGQAKGAILLTAERHQLKTVELTPLQIKMALIGYGKADKNQIQQMIKTLLKLKQVPSPDHAADALACAVCGIHKTKTYDSKN</sequence>
<evidence type="ECO:0000256" key="4">
    <source>
        <dbReference type="ARBA" id="ARBA00022723"/>
    </source>
</evidence>
<dbReference type="NCBIfam" id="TIGR00228">
    <property type="entry name" value="ruvC"/>
    <property type="match status" value="1"/>
</dbReference>
<evidence type="ECO:0000256" key="12">
    <source>
        <dbReference type="ARBA" id="ARBA00029354"/>
    </source>
</evidence>
<dbReference type="PANTHER" id="PTHR30194">
    <property type="entry name" value="CROSSOVER JUNCTION ENDODEOXYRIBONUCLEASE RUVC"/>
    <property type="match status" value="1"/>
</dbReference>
<keyword evidence="3 13" id="KW-0540">Nuclease</keyword>
<dbReference type="Pfam" id="PF02075">
    <property type="entry name" value="RuvC"/>
    <property type="match status" value="1"/>
</dbReference>
<evidence type="ECO:0000256" key="6">
    <source>
        <dbReference type="ARBA" id="ARBA00022763"/>
    </source>
</evidence>
<keyword evidence="10 13" id="KW-0233">DNA recombination</keyword>
<keyword evidence="6 13" id="KW-0227">DNA damage</keyword>
<dbReference type="InterPro" id="IPR012337">
    <property type="entry name" value="RNaseH-like_sf"/>
</dbReference>
<dbReference type="NCBIfam" id="NF000711">
    <property type="entry name" value="PRK00039.2-1"/>
    <property type="match status" value="1"/>
</dbReference>
<dbReference type="GO" id="GO:0006281">
    <property type="term" value="P:DNA repair"/>
    <property type="evidence" value="ECO:0007669"/>
    <property type="project" value="UniProtKB-UniRule"/>
</dbReference>
<keyword evidence="4 13" id="KW-0479">Metal-binding</keyword>
<keyword evidence="9 13" id="KW-0238">DNA-binding</keyword>
<evidence type="ECO:0000256" key="13">
    <source>
        <dbReference type="HAMAP-Rule" id="MF_00034"/>
    </source>
</evidence>
<comment type="subcellular location">
    <subcellularLocation>
        <location evidence="13">Cytoplasm</location>
    </subcellularLocation>
</comment>
<evidence type="ECO:0000256" key="2">
    <source>
        <dbReference type="ARBA" id="ARBA00022490"/>
    </source>
</evidence>
<keyword evidence="5 13" id="KW-0255">Endonuclease</keyword>
<evidence type="ECO:0000313" key="16">
    <source>
        <dbReference type="Proteomes" id="UP000230935"/>
    </source>
</evidence>
<name>A0A2H0W0E4_9BACT</name>
<dbReference type="GO" id="GO:0006310">
    <property type="term" value="P:DNA recombination"/>
    <property type="evidence" value="ECO:0007669"/>
    <property type="project" value="UniProtKB-UniRule"/>
</dbReference>
<comment type="similarity">
    <text evidence="1 13">Belongs to the RuvC family.</text>
</comment>
<dbReference type="CDD" id="cd16962">
    <property type="entry name" value="RuvC"/>
    <property type="match status" value="1"/>
</dbReference>
<dbReference type="GO" id="GO:0000287">
    <property type="term" value="F:magnesium ion binding"/>
    <property type="evidence" value="ECO:0007669"/>
    <property type="project" value="UniProtKB-UniRule"/>
</dbReference>
<feature type="active site" evidence="13">
    <location>
        <position position="12"/>
    </location>
</feature>
<evidence type="ECO:0000256" key="1">
    <source>
        <dbReference type="ARBA" id="ARBA00009518"/>
    </source>
</evidence>
<keyword evidence="11 13" id="KW-0234">DNA repair</keyword>
<evidence type="ECO:0000256" key="8">
    <source>
        <dbReference type="ARBA" id="ARBA00022842"/>
    </source>
</evidence>
<proteinExistence type="inferred from homology"/>
<keyword evidence="8 13" id="KW-0460">Magnesium</keyword>
<dbReference type="InterPro" id="IPR002176">
    <property type="entry name" value="X-over_junc_endoDNase_RuvC"/>
</dbReference>
<keyword evidence="2 13" id="KW-0963">Cytoplasm</keyword>
<dbReference type="GO" id="GO:0003677">
    <property type="term" value="F:DNA binding"/>
    <property type="evidence" value="ECO:0007669"/>
    <property type="project" value="UniProtKB-KW"/>
</dbReference>
<dbReference type="AlphaFoldDB" id="A0A2H0W0E4"/>
<dbReference type="Proteomes" id="UP000230935">
    <property type="component" value="Unassembled WGS sequence"/>
</dbReference>
<protein>
    <recommendedName>
        <fullName evidence="13 14">Crossover junction endodeoxyribonuclease RuvC</fullName>
        <ecNumber evidence="13 14">3.1.21.10</ecNumber>
    </recommendedName>
    <alternativeName>
        <fullName evidence="13">Holliday junction nuclease RuvC</fullName>
    </alternativeName>
    <alternativeName>
        <fullName evidence="13">Holliday junction resolvase RuvC</fullName>
    </alternativeName>
</protein>
<comment type="function">
    <text evidence="13">The RuvA-RuvB-RuvC complex processes Holliday junction (HJ) DNA during genetic recombination and DNA repair. Endonuclease that resolves HJ intermediates. Cleaves cruciform DNA by making single-stranded nicks across the HJ at symmetrical positions within the homologous arms, yielding a 5'-phosphate and a 3'-hydroxyl group; requires a central core of homology in the junction. The consensus cleavage sequence is 5'-(A/T)TT(C/G)-3'. Cleavage occurs on the 3'-side of the TT dinucleotide at the point of strand exchange. HJ branch migration catalyzed by RuvA-RuvB allows RuvC to scan DNA until it finds its consensus sequence, where it cleaves and resolves the cruciform DNA.</text>
</comment>
<dbReference type="HAMAP" id="MF_00034">
    <property type="entry name" value="RuvC"/>
    <property type="match status" value="1"/>
</dbReference>
<dbReference type="FunFam" id="3.30.420.10:FF:000002">
    <property type="entry name" value="Crossover junction endodeoxyribonuclease RuvC"/>
    <property type="match status" value="1"/>
</dbReference>
<dbReference type="GO" id="GO:0005737">
    <property type="term" value="C:cytoplasm"/>
    <property type="evidence" value="ECO:0007669"/>
    <property type="project" value="UniProtKB-SubCell"/>
</dbReference>
<feature type="active site" evidence="13">
    <location>
        <position position="145"/>
    </location>
</feature>
<accession>A0A2H0W0E4</accession>
<feature type="active site" evidence="13">
    <location>
        <position position="72"/>
    </location>
</feature>
<comment type="subunit">
    <text evidence="13">Homodimer which binds Holliday junction (HJ) DNA. The HJ becomes 2-fold symmetrical on binding to RuvC with unstacked arms; it has a different conformation from HJ DNA in complex with RuvA. In the full resolvosome a probable DNA-RuvA(4)-RuvB(12)-RuvC(2) complex forms which resolves the HJ.</text>
</comment>
<evidence type="ECO:0000256" key="5">
    <source>
        <dbReference type="ARBA" id="ARBA00022759"/>
    </source>
</evidence>
<evidence type="ECO:0000256" key="7">
    <source>
        <dbReference type="ARBA" id="ARBA00022801"/>
    </source>
</evidence>
<organism evidence="15 16">
    <name type="scientific">Candidatus Buchananbacteria bacterium CG10_big_fil_rev_8_21_14_0_10_42_9</name>
    <dbReference type="NCBI Taxonomy" id="1974526"/>
    <lineage>
        <taxon>Bacteria</taxon>
        <taxon>Candidatus Buchananiibacteriota</taxon>
    </lineage>
</organism>
<evidence type="ECO:0000256" key="11">
    <source>
        <dbReference type="ARBA" id="ARBA00023204"/>
    </source>
</evidence>
<dbReference type="PRINTS" id="PR00696">
    <property type="entry name" value="RSOLVASERUVC"/>
</dbReference>
<dbReference type="SUPFAM" id="SSF53098">
    <property type="entry name" value="Ribonuclease H-like"/>
    <property type="match status" value="1"/>
</dbReference>
<comment type="cofactor">
    <cofactor evidence="13">
        <name>Mg(2+)</name>
        <dbReference type="ChEBI" id="CHEBI:18420"/>
    </cofactor>
    <text evidence="13">Binds 2 Mg(2+) ion per subunit.</text>
</comment>
<evidence type="ECO:0000313" key="15">
    <source>
        <dbReference type="EMBL" id="PIS04855.1"/>
    </source>
</evidence>
<evidence type="ECO:0000256" key="9">
    <source>
        <dbReference type="ARBA" id="ARBA00023125"/>
    </source>
</evidence>
<feature type="binding site" evidence="13">
    <location>
        <position position="72"/>
    </location>
    <ligand>
        <name>Mg(2+)</name>
        <dbReference type="ChEBI" id="CHEBI:18420"/>
        <label>2</label>
    </ligand>
</feature>
<feature type="binding site" evidence="13">
    <location>
        <position position="145"/>
    </location>
    <ligand>
        <name>Mg(2+)</name>
        <dbReference type="ChEBI" id="CHEBI:18420"/>
        <label>1</label>
    </ligand>
</feature>
<dbReference type="GO" id="GO:0048476">
    <property type="term" value="C:Holliday junction resolvase complex"/>
    <property type="evidence" value="ECO:0007669"/>
    <property type="project" value="UniProtKB-UniRule"/>
</dbReference>
<gene>
    <name evidence="13" type="primary">ruvC</name>
    <name evidence="15" type="ORF">COT81_04325</name>
</gene>
<evidence type="ECO:0000256" key="10">
    <source>
        <dbReference type="ARBA" id="ARBA00023172"/>
    </source>
</evidence>
<dbReference type="GO" id="GO:0008821">
    <property type="term" value="F:crossover junction DNA endonuclease activity"/>
    <property type="evidence" value="ECO:0007669"/>
    <property type="project" value="UniProtKB-UniRule"/>
</dbReference>
<dbReference type="Gene3D" id="3.30.420.10">
    <property type="entry name" value="Ribonuclease H-like superfamily/Ribonuclease H"/>
    <property type="match status" value="1"/>
</dbReference>
<feature type="binding site" evidence="13">
    <location>
        <position position="12"/>
    </location>
    <ligand>
        <name>Mg(2+)</name>
        <dbReference type="ChEBI" id="CHEBI:18420"/>
        <label>1</label>
    </ligand>
</feature>
<dbReference type="EC" id="3.1.21.10" evidence="13 14"/>
<dbReference type="PANTHER" id="PTHR30194:SF3">
    <property type="entry name" value="CROSSOVER JUNCTION ENDODEOXYRIBONUCLEASE RUVC"/>
    <property type="match status" value="1"/>
</dbReference>